<dbReference type="AlphaFoldDB" id="A0A7W6H4D5"/>
<organism evidence="1 2">
    <name type="scientific">Aureimonas pseudogalii</name>
    <dbReference type="NCBI Taxonomy" id="1744844"/>
    <lineage>
        <taxon>Bacteria</taxon>
        <taxon>Pseudomonadati</taxon>
        <taxon>Pseudomonadota</taxon>
        <taxon>Alphaproteobacteria</taxon>
        <taxon>Hyphomicrobiales</taxon>
        <taxon>Aurantimonadaceae</taxon>
        <taxon>Aureimonas</taxon>
    </lineage>
</organism>
<evidence type="ECO:0000313" key="1">
    <source>
        <dbReference type="EMBL" id="MBB3996874.1"/>
    </source>
</evidence>
<sequence length="140" mass="14481">MAKSNLAIYTQNKRTSTAICTAAKTTYNDAANAVLIHTAGADGDLVRRITAVPRATVTATQLQLYRSTDGGTTLILCGSVLMPAYTMSQTTAVPVTDFGINFAQPLGLAPNERLYVGIGVALAAGIAFTVEAEGFVAGVP</sequence>
<dbReference type="RefSeq" id="WP_183197867.1">
    <property type="nucleotide sequence ID" value="NZ_JACIEK010000001.1"/>
</dbReference>
<evidence type="ECO:0000313" key="2">
    <source>
        <dbReference type="Proteomes" id="UP000542776"/>
    </source>
</evidence>
<reference evidence="1 2" key="1">
    <citation type="submission" date="2020-08" db="EMBL/GenBank/DDBJ databases">
        <title>Genomic Encyclopedia of Type Strains, Phase IV (KMG-IV): sequencing the most valuable type-strain genomes for metagenomic binning, comparative biology and taxonomic classification.</title>
        <authorList>
            <person name="Goeker M."/>
        </authorList>
    </citation>
    <scope>NUCLEOTIDE SEQUENCE [LARGE SCALE GENOMIC DNA]</scope>
    <source>
        <strain evidence="1 2">DSM 102238</strain>
    </source>
</reference>
<dbReference type="Proteomes" id="UP000542776">
    <property type="component" value="Unassembled WGS sequence"/>
</dbReference>
<keyword evidence="2" id="KW-1185">Reference proteome</keyword>
<gene>
    <name evidence="1" type="ORF">GGR04_000695</name>
</gene>
<dbReference type="EMBL" id="JACIEK010000001">
    <property type="protein sequence ID" value="MBB3996874.1"/>
    <property type="molecule type" value="Genomic_DNA"/>
</dbReference>
<accession>A0A7W6H4D5</accession>
<protein>
    <submittedName>
        <fullName evidence="1">Uncharacterized protein</fullName>
    </submittedName>
</protein>
<proteinExistence type="predicted"/>
<name>A0A7W6H4D5_9HYPH</name>
<comment type="caution">
    <text evidence="1">The sequence shown here is derived from an EMBL/GenBank/DDBJ whole genome shotgun (WGS) entry which is preliminary data.</text>
</comment>